<dbReference type="Proteomes" id="UP000230553">
    <property type="component" value="Unassembled WGS sequence"/>
</dbReference>
<feature type="transmembrane region" description="Helical" evidence="1">
    <location>
        <begin position="63"/>
        <end position="84"/>
    </location>
</feature>
<reference evidence="3" key="1">
    <citation type="submission" date="2017-09" db="EMBL/GenBank/DDBJ databases">
        <title>Depth-based differentiation of microbial function through sediment-hosted aquifers and enrichment of novel symbionts in the deep terrestrial subsurface.</title>
        <authorList>
            <person name="Probst A.J."/>
            <person name="Ladd B."/>
            <person name="Jarett J.K."/>
            <person name="Geller-Mcgrath D.E."/>
            <person name="Sieber C.M.K."/>
            <person name="Emerson J.B."/>
            <person name="Anantharaman K."/>
            <person name="Thomas B.C."/>
            <person name="Malmstrom R."/>
            <person name="Stieglmeier M."/>
            <person name="Klingl A."/>
            <person name="Woyke T."/>
            <person name="Ryan C.M."/>
            <person name="Banfield J.F."/>
        </authorList>
    </citation>
    <scope>NUCLEOTIDE SEQUENCE [LARGE SCALE GENOMIC DNA]</scope>
</reference>
<dbReference type="AlphaFoldDB" id="A0A2M7TG83"/>
<sequence length="138" mass="15700">MLNVNYPVLGMGIIRFFDKLEDKIRGALSHRPIVYAFIGSVGIILLWRGVWMTADEFDFMTGPVSIIIGVVILMAIGLFVSFFIDDQILLSGIQEEKRLDEKTEEEIRGEAVSLRQIKSDLDEIKNQLKKLDKKRKSG</sequence>
<comment type="caution">
    <text evidence="2">The sequence shown here is derived from an EMBL/GenBank/DDBJ whole genome shotgun (WGS) entry which is preliminary data.</text>
</comment>
<keyword evidence="1" id="KW-0812">Transmembrane</keyword>
<feature type="transmembrane region" description="Helical" evidence="1">
    <location>
        <begin position="33"/>
        <end position="51"/>
    </location>
</feature>
<name>A0A2M7TG83_9BACT</name>
<accession>A0A2M7TG83</accession>
<gene>
    <name evidence="2" type="ORF">COY31_01255</name>
</gene>
<keyword evidence="1" id="KW-1133">Transmembrane helix</keyword>
<evidence type="ECO:0000313" key="2">
    <source>
        <dbReference type="EMBL" id="PIZ44992.1"/>
    </source>
</evidence>
<protein>
    <submittedName>
        <fullName evidence="2">Uncharacterized protein</fullName>
    </submittedName>
</protein>
<proteinExistence type="predicted"/>
<evidence type="ECO:0000313" key="3">
    <source>
        <dbReference type="Proteomes" id="UP000230553"/>
    </source>
</evidence>
<keyword evidence="1" id="KW-0472">Membrane</keyword>
<organism evidence="2 3">
    <name type="scientific">Candidatus Wolfebacteria bacterium CG_4_10_14_0_2_um_filter_39_18</name>
    <dbReference type="NCBI Taxonomy" id="1975061"/>
    <lineage>
        <taxon>Bacteria</taxon>
        <taxon>Candidatus Wolfeibacteriota</taxon>
    </lineage>
</organism>
<dbReference type="EMBL" id="PFNM01000026">
    <property type="protein sequence ID" value="PIZ44992.1"/>
    <property type="molecule type" value="Genomic_DNA"/>
</dbReference>
<evidence type="ECO:0000256" key="1">
    <source>
        <dbReference type="SAM" id="Phobius"/>
    </source>
</evidence>